<dbReference type="Proteomes" id="UP000887579">
    <property type="component" value="Unplaced"/>
</dbReference>
<protein>
    <submittedName>
        <fullName evidence="2">Uncharacterized protein</fullName>
    </submittedName>
</protein>
<dbReference type="WBParaSite" id="ES5_v2.g13294.t1">
    <property type="protein sequence ID" value="ES5_v2.g13294.t1"/>
    <property type="gene ID" value="ES5_v2.g13294"/>
</dbReference>
<accession>A0AC34F7Z7</accession>
<organism evidence="1 2">
    <name type="scientific">Panagrolaimus sp. ES5</name>
    <dbReference type="NCBI Taxonomy" id="591445"/>
    <lineage>
        <taxon>Eukaryota</taxon>
        <taxon>Metazoa</taxon>
        <taxon>Ecdysozoa</taxon>
        <taxon>Nematoda</taxon>
        <taxon>Chromadorea</taxon>
        <taxon>Rhabditida</taxon>
        <taxon>Tylenchina</taxon>
        <taxon>Panagrolaimomorpha</taxon>
        <taxon>Panagrolaimoidea</taxon>
        <taxon>Panagrolaimidae</taxon>
        <taxon>Panagrolaimus</taxon>
    </lineage>
</organism>
<sequence length="72" mass="8301">MFSLKQFLLLIFAIFALASTGFAGYYRPPPMPEYQPPPVPEYQPPPVQEYQPPVQEYQPPQQPSYYQPPLGK</sequence>
<reference evidence="2" key="1">
    <citation type="submission" date="2022-11" db="UniProtKB">
        <authorList>
            <consortium name="WormBaseParasite"/>
        </authorList>
    </citation>
    <scope>IDENTIFICATION</scope>
</reference>
<name>A0AC34F7Z7_9BILA</name>
<evidence type="ECO:0000313" key="2">
    <source>
        <dbReference type="WBParaSite" id="ES5_v2.g13294.t1"/>
    </source>
</evidence>
<proteinExistence type="predicted"/>
<evidence type="ECO:0000313" key="1">
    <source>
        <dbReference type="Proteomes" id="UP000887579"/>
    </source>
</evidence>